<accession>A0ABW0VCI7</accession>
<name>A0ABW0VCI7_9ACTN</name>
<dbReference type="InterPro" id="IPR007630">
    <property type="entry name" value="RNA_pol_sigma70_r4"/>
</dbReference>
<feature type="compositionally biased region" description="Basic residues" evidence="5">
    <location>
        <begin position="81"/>
        <end position="90"/>
    </location>
</feature>
<dbReference type="InterPro" id="IPR036388">
    <property type="entry name" value="WH-like_DNA-bd_sf"/>
</dbReference>
<dbReference type="PANTHER" id="PTHR43133:SF52">
    <property type="entry name" value="ECF RNA POLYMERASE SIGMA FACTOR SIGL"/>
    <property type="match status" value="1"/>
</dbReference>
<evidence type="ECO:0000256" key="1">
    <source>
        <dbReference type="ARBA" id="ARBA00023015"/>
    </source>
</evidence>
<keyword evidence="1" id="KW-0805">Transcription regulation</keyword>
<evidence type="ECO:0000256" key="2">
    <source>
        <dbReference type="ARBA" id="ARBA00023082"/>
    </source>
</evidence>
<dbReference type="PANTHER" id="PTHR43133">
    <property type="entry name" value="RNA POLYMERASE ECF-TYPE SIGMA FACTO"/>
    <property type="match status" value="1"/>
</dbReference>
<dbReference type="Gene3D" id="1.10.10.10">
    <property type="entry name" value="Winged helix-like DNA-binding domain superfamily/Winged helix DNA-binding domain"/>
    <property type="match status" value="1"/>
</dbReference>
<dbReference type="InterPro" id="IPR039425">
    <property type="entry name" value="RNA_pol_sigma-70-like"/>
</dbReference>
<keyword evidence="3" id="KW-0238">DNA-binding</keyword>
<protein>
    <submittedName>
        <fullName evidence="7">Sigma factor-like helix-turn-helix DNA-binding protein</fullName>
    </submittedName>
</protein>
<dbReference type="Proteomes" id="UP001596066">
    <property type="component" value="Unassembled WGS sequence"/>
</dbReference>
<evidence type="ECO:0000313" key="7">
    <source>
        <dbReference type="EMBL" id="MFC5642145.1"/>
    </source>
</evidence>
<feature type="domain" description="RNA polymerase sigma-70 region 4" evidence="6">
    <location>
        <begin position="135"/>
        <end position="182"/>
    </location>
</feature>
<evidence type="ECO:0000256" key="3">
    <source>
        <dbReference type="ARBA" id="ARBA00023125"/>
    </source>
</evidence>
<feature type="region of interest" description="Disordered" evidence="5">
    <location>
        <begin position="78"/>
        <end position="124"/>
    </location>
</feature>
<dbReference type="SUPFAM" id="SSF88659">
    <property type="entry name" value="Sigma3 and sigma4 domains of RNA polymerase sigma factors"/>
    <property type="match status" value="1"/>
</dbReference>
<dbReference type="RefSeq" id="WP_346143839.1">
    <property type="nucleotide sequence ID" value="NZ_BAAAUA010000014.1"/>
</dbReference>
<comment type="caution">
    <text evidence="7">The sequence shown here is derived from an EMBL/GenBank/DDBJ whole genome shotgun (WGS) entry which is preliminary data.</text>
</comment>
<keyword evidence="4" id="KW-0804">Transcription</keyword>
<organism evidence="7 8">
    <name type="scientific">Kitasatospora cinereorecta</name>
    <dbReference type="NCBI Taxonomy" id="285560"/>
    <lineage>
        <taxon>Bacteria</taxon>
        <taxon>Bacillati</taxon>
        <taxon>Actinomycetota</taxon>
        <taxon>Actinomycetes</taxon>
        <taxon>Kitasatosporales</taxon>
        <taxon>Streptomycetaceae</taxon>
        <taxon>Kitasatospora</taxon>
    </lineage>
</organism>
<evidence type="ECO:0000256" key="5">
    <source>
        <dbReference type="SAM" id="MobiDB-lite"/>
    </source>
</evidence>
<evidence type="ECO:0000313" key="8">
    <source>
        <dbReference type="Proteomes" id="UP001596066"/>
    </source>
</evidence>
<reference evidence="8" key="1">
    <citation type="journal article" date="2019" name="Int. J. Syst. Evol. Microbiol.">
        <title>The Global Catalogue of Microorganisms (GCM) 10K type strain sequencing project: providing services to taxonomists for standard genome sequencing and annotation.</title>
        <authorList>
            <consortium name="The Broad Institute Genomics Platform"/>
            <consortium name="The Broad Institute Genome Sequencing Center for Infectious Disease"/>
            <person name="Wu L."/>
            <person name="Ma J."/>
        </authorList>
    </citation>
    <scope>NUCLEOTIDE SEQUENCE [LARGE SCALE GENOMIC DNA]</scope>
    <source>
        <strain evidence="8">CGMCC 4.1622</strain>
    </source>
</reference>
<gene>
    <name evidence="7" type="ORF">ACFPZF_12405</name>
</gene>
<evidence type="ECO:0000256" key="4">
    <source>
        <dbReference type="ARBA" id="ARBA00023163"/>
    </source>
</evidence>
<evidence type="ECO:0000259" key="6">
    <source>
        <dbReference type="Pfam" id="PF04545"/>
    </source>
</evidence>
<dbReference type="EMBL" id="JBHSOC010000018">
    <property type="protein sequence ID" value="MFC5642145.1"/>
    <property type="molecule type" value="Genomic_DNA"/>
</dbReference>
<dbReference type="InterPro" id="IPR013324">
    <property type="entry name" value="RNA_pol_sigma_r3/r4-like"/>
</dbReference>
<sequence>MTNRPNERRLAQVLYARHAGTVYPHALAAAAGDPSRAAELLRRALLAVVRRPAMAQDREVGDLLAAEVGRLAVPAVDSRRKLPRRRRRRPPAAPAARAEPLETGRTASMSSRPGLAAGPTVPLTRTPRPELIAEALAALPAEHREAITESFLRGRTAHQAAELLGLPPQAVKTRVFYGLHRLVLALEEQESA</sequence>
<dbReference type="Pfam" id="PF04545">
    <property type="entry name" value="Sigma70_r4"/>
    <property type="match status" value="1"/>
</dbReference>
<keyword evidence="2" id="KW-0731">Sigma factor</keyword>
<keyword evidence="8" id="KW-1185">Reference proteome</keyword>
<proteinExistence type="predicted"/>